<proteinExistence type="predicted"/>
<dbReference type="InterPro" id="IPR050172">
    <property type="entry name" value="SsuD_RutA_monooxygenase"/>
</dbReference>
<dbReference type="InterPro" id="IPR011251">
    <property type="entry name" value="Luciferase-like_dom"/>
</dbReference>
<keyword evidence="2" id="KW-0288">FMN</keyword>
<dbReference type="RefSeq" id="WP_017180942.1">
    <property type="nucleotide sequence ID" value="NZ_CP022746.1"/>
</dbReference>
<evidence type="ECO:0000256" key="1">
    <source>
        <dbReference type="ARBA" id="ARBA00022630"/>
    </source>
</evidence>
<name>A0A249MX30_SPHXE</name>
<dbReference type="Gene3D" id="3.20.20.30">
    <property type="entry name" value="Luciferase-like domain"/>
    <property type="match status" value="1"/>
</dbReference>
<dbReference type="NCBIfam" id="TIGR03619">
    <property type="entry name" value="F420_Rv2161c"/>
    <property type="match status" value="1"/>
</dbReference>
<feature type="domain" description="Luciferase-like" evidence="5">
    <location>
        <begin position="53"/>
        <end position="259"/>
    </location>
</feature>
<accession>A0A249MX30</accession>
<evidence type="ECO:0000313" key="7">
    <source>
        <dbReference type="Proteomes" id="UP000217141"/>
    </source>
</evidence>
<dbReference type="Proteomes" id="UP000217141">
    <property type="component" value="Chromosome II"/>
</dbReference>
<evidence type="ECO:0000313" key="6">
    <source>
        <dbReference type="EMBL" id="ASY45933.1"/>
    </source>
</evidence>
<protein>
    <submittedName>
        <fullName evidence="6">LLM class F420-dependent oxidoreductase</fullName>
    </submittedName>
</protein>
<dbReference type="SUPFAM" id="SSF51679">
    <property type="entry name" value="Bacterial luciferase-like"/>
    <property type="match status" value="1"/>
</dbReference>
<dbReference type="EMBL" id="CP022746">
    <property type="protein sequence ID" value="ASY45933.1"/>
    <property type="molecule type" value="Genomic_DNA"/>
</dbReference>
<keyword evidence="3" id="KW-0560">Oxidoreductase</keyword>
<dbReference type="GO" id="GO:0008726">
    <property type="term" value="F:alkanesulfonate monooxygenase activity"/>
    <property type="evidence" value="ECO:0007669"/>
    <property type="project" value="TreeGrafter"/>
</dbReference>
<dbReference type="PANTHER" id="PTHR42847:SF4">
    <property type="entry name" value="ALKANESULFONATE MONOOXYGENASE-RELATED"/>
    <property type="match status" value="1"/>
</dbReference>
<evidence type="ECO:0000259" key="5">
    <source>
        <dbReference type="Pfam" id="PF00296"/>
    </source>
</evidence>
<keyword evidence="1" id="KW-0285">Flavoprotein</keyword>
<evidence type="ECO:0000256" key="2">
    <source>
        <dbReference type="ARBA" id="ARBA00022643"/>
    </source>
</evidence>
<dbReference type="AlphaFoldDB" id="A0A249MX30"/>
<sequence>MLSFPREGVVEPIPAILPAYLEIREDRSMKLNVGVPNSMHVAAMTQAWEYSLTGDDIGQAMATADRLGFNKCMLGEHFIIPQEHIGLSGDHYVHGTVALSFLAGRTKTMKLSSSVSILPLQSPIVQAKAWSTLDWLSGGRATALFGVGWLKEEFDMLNVDFHQRGRMADEYIAAIIELWTSDKPEFEGEFVRFNNVGFAPKPVQQPRLPIWLGGDAEPVLRRVAKFGDGWSPFRTPPEKFPECLDFIRSQPEYDGRPIDLFFALEMLNVGAHHEIMDDPRAPGTRDAQKVIDQVGWLKELGVNETIVPLPPGISGLTEYLDRLQWVAEEIMPKI</sequence>
<evidence type="ECO:0000256" key="4">
    <source>
        <dbReference type="ARBA" id="ARBA00023033"/>
    </source>
</evidence>
<reference evidence="6 7" key="1">
    <citation type="submission" date="2017-08" db="EMBL/GenBank/DDBJ databases">
        <title>Whole Genome Sequence of Sphingobium hydrophobicum C1: Insights into Adaption to the Electronic-waste Contaminated Sediment.</title>
        <authorList>
            <person name="Song D."/>
            <person name="Chen X."/>
            <person name="Xu M."/>
        </authorList>
    </citation>
    <scope>NUCLEOTIDE SEQUENCE [LARGE SCALE GENOMIC DNA]</scope>
    <source>
        <strain evidence="6 7">C1</strain>
    </source>
</reference>
<evidence type="ECO:0000256" key="3">
    <source>
        <dbReference type="ARBA" id="ARBA00023002"/>
    </source>
</evidence>
<dbReference type="PANTHER" id="PTHR42847">
    <property type="entry name" value="ALKANESULFONATE MONOOXYGENASE"/>
    <property type="match status" value="1"/>
</dbReference>
<dbReference type="KEGG" id="shyd:CJD35_15465"/>
<dbReference type="InterPro" id="IPR019921">
    <property type="entry name" value="Lucif-like_OxRdtase_Rv2161c"/>
</dbReference>
<dbReference type="GO" id="GO:0046306">
    <property type="term" value="P:alkanesulfonate catabolic process"/>
    <property type="evidence" value="ECO:0007669"/>
    <property type="project" value="TreeGrafter"/>
</dbReference>
<dbReference type="InterPro" id="IPR036661">
    <property type="entry name" value="Luciferase-like_sf"/>
</dbReference>
<organism evidence="6 7">
    <name type="scientific">Sphingobium xenophagum</name>
    <dbReference type="NCBI Taxonomy" id="121428"/>
    <lineage>
        <taxon>Bacteria</taxon>
        <taxon>Pseudomonadati</taxon>
        <taxon>Pseudomonadota</taxon>
        <taxon>Alphaproteobacteria</taxon>
        <taxon>Sphingomonadales</taxon>
        <taxon>Sphingomonadaceae</taxon>
        <taxon>Sphingobium</taxon>
    </lineage>
</organism>
<gene>
    <name evidence="6" type="ORF">CJD35_15465</name>
</gene>
<keyword evidence="4" id="KW-0503">Monooxygenase</keyword>
<dbReference type="Pfam" id="PF00296">
    <property type="entry name" value="Bac_luciferase"/>
    <property type="match status" value="1"/>
</dbReference>